<dbReference type="Gene3D" id="3.40.50.1820">
    <property type="entry name" value="alpha/beta hydrolase"/>
    <property type="match status" value="1"/>
</dbReference>
<dbReference type="RefSeq" id="WP_203949320.1">
    <property type="nucleotide sequence ID" value="NZ_BOOR01000081.1"/>
</dbReference>
<dbReference type="SUPFAM" id="SSF53474">
    <property type="entry name" value="alpha/beta-Hydrolases"/>
    <property type="match status" value="1"/>
</dbReference>
<keyword evidence="2" id="KW-1185">Reference proteome</keyword>
<protein>
    <recommendedName>
        <fullName evidence="3">Alpha/beta hydrolase</fullName>
    </recommendedName>
</protein>
<organism evidence="1 2">
    <name type="scientific">Planotetraspora thailandica</name>
    <dbReference type="NCBI Taxonomy" id="487172"/>
    <lineage>
        <taxon>Bacteria</taxon>
        <taxon>Bacillati</taxon>
        <taxon>Actinomycetota</taxon>
        <taxon>Actinomycetes</taxon>
        <taxon>Streptosporangiales</taxon>
        <taxon>Streptosporangiaceae</taxon>
        <taxon>Planotetraspora</taxon>
    </lineage>
</organism>
<name>A0A8J3Y1V6_9ACTN</name>
<evidence type="ECO:0000313" key="1">
    <source>
        <dbReference type="EMBL" id="GII59259.1"/>
    </source>
</evidence>
<proteinExistence type="predicted"/>
<dbReference type="InterPro" id="IPR029058">
    <property type="entry name" value="AB_hydrolase_fold"/>
</dbReference>
<reference evidence="1" key="1">
    <citation type="submission" date="2021-01" db="EMBL/GenBank/DDBJ databases">
        <title>Whole genome shotgun sequence of Planotetraspora thailandica NBRC 104271.</title>
        <authorList>
            <person name="Komaki H."/>
            <person name="Tamura T."/>
        </authorList>
    </citation>
    <scope>NUCLEOTIDE SEQUENCE</scope>
    <source>
        <strain evidence="1">NBRC 104271</strain>
    </source>
</reference>
<gene>
    <name evidence="1" type="ORF">Pth03_76480</name>
</gene>
<dbReference type="AlphaFoldDB" id="A0A8J3Y1V6"/>
<comment type="caution">
    <text evidence="1">The sequence shown here is derived from an EMBL/GenBank/DDBJ whole genome shotgun (WGS) entry which is preliminary data.</text>
</comment>
<dbReference type="EMBL" id="BOOR01000081">
    <property type="protein sequence ID" value="GII59259.1"/>
    <property type="molecule type" value="Genomic_DNA"/>
</dbReference>
<dbReference type="Proteomes" id="UP000605992">
    <property type="component" value="Unassembled WGS sequence"/>
</dbReference>
<sequence>MPTTVLWPEHDPLFPRAWSDRIGDFFADARLRYVDGSGHFTPLECPRDFATALAAATA</sequence>
<evidence type="ECO:0008006" key="3">
    <source>
        <dbReference type="Google" id="ProtNLM"/>
    </source>
</evidence>
<evidence type="ECO:0000313" key="2">
    <source>
        <dbReference type="Proteomes" id="UP000605992"/>
    </source>
</evidence>
<accession>A0A8J3Y1V6</accession>